<feature type="region of interest" description="Disordered" evidence="3">
    <location>
        <begin position="1"/>
        <end position="20"/>
    </location>
</feature>
<reference evidence="6 7" key="1">
    <citation type="journal article" date="2010" name="Cell">
        <title>The genome of Naegleria gruberi illuminates early eukaryotic versatility.</title>
        <authorList>
            <person name="Fritz-Laylin L.K."/>
            <person name="Prochnik S.E."/>
            <person name="Ginger M.L."/>
            <person name="Dacks J.B."/>
            <person name="Carpenter M.L."/>
            <person name="Field M.C."/>
            <person name="Kuo A."/>
            <person name="Paredez A."/>
            <person name="Chapman J."/>
            <person name="Pham J."/>
            <person name="Shu S."/>
            <person name="Neupane R."/>
            <person name="Cipriano M."/>
            <person name="Mancuso J."/>
            <person name="Tu H."/>
            <person name="Salamov A."/>
            <person name="Lindquist E."/>
            <person name="Shapiro H."/>
            <person name="Lucas S."/>
            <person name="Grigoriev I.V."/>
            <person name="Cande W.Z."/>
            <person name="Fulton C."/>
            <person name="Rokhsar D.S."/>
            <person name="Dawson S.C."/>
        </authorList>
    </citation>
    <scope>NUCLEOTIDE SEQUENCE [LARGE SCALE GENOMIC DNA]</scope>
    <source>
        <strain evidence="6 7">NEG-M</strain>
    </source>
</reference>
<dbReference type="InterPro" id="IPR030381">
    <property type="entry name" value="G_DYNAMIN_dom"/>
</dbReference>
<dbReference type="GO" id="GO:0005737">
    <property type="term" value="C:cytoplasm"/>
    <property type="evidence" value="ECO:0007669"/>
    <property type="project" value="TreeGrafter"/>
</dbReference>
<evidence type="ECO:0000256" key="1">
    <source>
        <dbReference type="ARBA" id="ARBA00022741"/>
    </source>
</evidence>
<dbReference type="InterPro" id="IPR045063">
    <property type="entry name" value="Dynamin_N"/>
</dbReference>
<dbReference type="GO" id="GO:0031623">
    <property type="term" value="P:receptor internalization"/>
    <property type="evidence" value="ECO:0007669"/>
    <property type="project" value="TreeGrafter"/>
</dbReference>
<evidence type="ECO:0000313" key="6">
    <source>
        <dbReference type="EMBL" id="EFC37672.1"/>
    </source>
</evidence>
<dbReference type="KEGG" id="ngr:NAEGRDRAFT_59684"/>
<dbReference type="SUPFAM" id="SSF52540">
    <property type="entry name" value="P-loop containing nucleoside triphosphate hydrolases"/>
    <property type="match status" value="1"/>
</dbReference>
<dbReference type="Proteomes" id="UP000006671">
    <property type="component" value="Unassembled WGS sequence"/>
</dbReference>
<dbReference type="PROSITE" id="PS51388">
    <property type="entry name" value="GED"/>
    <property type="match status" value="1"/>
</dbReference>
<dbReference type="STRING" id="5762.D2VZK5"/>
<name>D2VZK5_NAEGR</name>
<keyword evidence="2" id="KW-0342">GTP-binding</keyword>
<keyword evidence="7" id="KW-1185">Reference proteome</keyword>
<dbReference type="InterPro" id="IPR022812">
    <property type="entry name" value="Dynamin"/>
</dbReference>
<dbReference type="InterPro" id="IPR027417">
    <property type="entry name" value="P-loop_NTPase"/>
</dbReference>
<dbReference type="PROSITE" id="PS51718">
    <property type="entry name" value="G_DYNAMIN_2"/>
    <property type="match status" value="1"/>
</dbReference>
<evidence type="ECO:0000256" key="3">
    <source>
        <dbReference type="SAM" id="MobiDB-lite"/>
    </source>
</evidence>
<organism evidence="7">
    <name type="scientific">Naegleria gruberi</name>
    <name type="common">Amoeba</name>
    <dbReference type="NCBI Taxonomy" id="5762"/>
    <lineage>
        <taxon>Eukaryota</taxon>
        <taxon>Discoba</taxon>
        <taxon>Heterolobosea</taxon>
        <taxon>Tetramitia</taxon>
        <taxon>Eutetramitia</taxon>
        <taxon>Vahlkampfiidae</taxon>
        <taxon>Naegleria</taxon>
    </lineage>
</organism>
<dbReference type="Gene3D" id="1.20.120.1240">
    <property type="entry name" value="Dynamin, middle domain"/>
    <property type="match status" value="1"/>
</dbReference>
<dbReference type="GeneID" id="8857635"/>
<dbReference type="GO" id="GO:0005886">
    <property type="term" value="C:plasma membrane"/>
    <property type="evidence" value="ECO:0007669"/>
    <property type="project" value="TreeGrafter"/>
</dbReference>
<evidence type="ECO:0000256" key="2">
    <source>
        <dbReference type="ARBA" id="ARBA00023134"/>
    </source>
</evidence>
<dbReference type="PANTHER" id="PTHR11566">
    <property type="entry name" value="DYNAMIN"/>
    <property type="match status" value="1"/>
</dbReference>
<dbReference type="OrthoDB" id="10267979at2759"/>
<dbReference type="EMBL" id="GG738915">
    <property type="protein sequence ID" value="EFC37672.1"/>
    <property type="molecule type" value="Genomic_DNA"/>
</dbReference>
<dbReference type="GO" id="GO:0003924">
    <property type="term" value="F:GTPase activity"/>
    <property type="evidence" value="ECO:0007669"/>
    <property type="project" value="InterPro"/>
</dbReference>
<keyword evidence="1" id="KW-0547">Nucleotide-binding</keyword>
<dbReference type="GO" id="GO:0005525">
    <property type="term" value="F:GTP binding"/>
    <property type="evidence" value="ECO:0007669"/>
    <property type="project" value="InterPro"/>
</dbReference>
<evidence type="ECO:0000313" key="7">
    <source>
        <dbReference type="Proteomes" id="UP000006671"/>
    </source>
</evidence>
<dbReference type="AlphaFoldDB" id="D2VZK5"/>
<evidence type="ECO:0000259" key="4">
    <source>
        <dbReference type="PROSITE" id="PS51388"/>
    </source>
</evidence>
<dbReference type="Gene3D" id="3.40.50.300">
    <property type="entry name" value="P-loop containing nucleotide triphosphate hydrolases"/>
    <property type="match status" value="1"/>
</dbReference>
<dbReference type="InterPro" id="IPR020850">
    <property type="entry name" value="GED_dom"/>
</dbReference>
<protein>
    <submittedName>
        <fullName evidence="6">Mx protein</fullName>
    </submittedName>
</protein>
<dbReference type="InterPro" id="IPR001401">
    <property type="entry name" value="Dynamin_GTPase"/>
</dbReference>
<dbReference type="Pfam" id="PF00350">
    <property type="entry name" value="Dynamin_N"/>
    <property type="match status" value="1"/>
</dbReference>
<dbReference type="RefSeq" id="XP_002670416.1">
    <property type="nucleotide sequence ID" value="XM_002670370.1"/>
</dbReference>
<dbReference type="SMART" id="SM00053">
    <property type="entry name" value="DYNc"/>
    <property type="match status" value="1"/>
</dbReference>
<feature type="domain" description="GED" evidence="4">
    <location>
        <begin position="591"/>
        <end position="699"/>
    </location>
</feature>
<dbReference type="eggNOG" id="KOG0446">
    <property type="taxonomic scope" value="Eukaryota"/>
</dbReference>
<dbReference type="OMA" id="IMECIRR"/>
<dbReference type="PRINTS" id="PR00195">
    <property type="entry name" value="DYNAMIN"/>
</dbReference>
<dbReference type="Pfam" id="PF01031">
    <property type="entry name" value="Dynamin_M"/>
    <property type="match status" value="1"/>
</dbReference>
<feature type="domain" description="Dynamin-type G" evidence="5">
    <location>
        <begin position="42"/>
        <end position="315"/>
    </location>
</feature>
<dbReference type="PANTHER" id="PTHR11566:SF231">
    <property type="entry name" value="INTERFERON-INDUCED GTP-BINDING PROTEIN MX"/>
    <property type="match status" value="1"/>
</dbReference>
<proteinExistence type="predicted"/>
<dbReference type="VEuPathDB" id="AmoebaDB:NAEGRDRAFT_59684"/>
<gene>
    <name evidence="6" type="ORF">NAEGRDRAFT_59684</name>
</gene>
<dbReference type="GO" id="GO:0008017">
    <property type="term" value="F:microtubule binding"/>
    <property type="evidence" value="ECO:0007669"/>
    <property type="project" value="TreeGrafter"/>
</dbReference>
<evidence type="ECO:0000259" key="5">
    <source>
        <dbReference type="PROSITE" id="PS51718"/>
    </source>
</evidence>
<dbReference type="InParanoid" id="D2VZK5"/>
<dbReference type="InterPro" id="IPR000375">
    <property type="entry name" value="Dynamin_stalk"/>
</dbReference>
<sequence>MLPSNKQSSSNQEVSMSKLHAQSNKYREINDELSSILQNFEDLRPPNIVVVGEQSAGKSSVLEYLSGVKFVTGQDMVTRCPLQLRMNHSYGEEAKAIVKSAKIESPIEIPNPESEDGAKLLDDTIRNITQLHIGNETVANELIEVQVISPHVPDLTLVDLPGLITKSSKDNPYLAENIRELVRKNMTEKDCILIVGDGGRDLQTIVGFTEAEEVDKDQKRTLCVLTKVDKCINDKEIRQKLIKSLKNEGSISLLHGFVALKNRTSDEKHLSIEECEKIESSLLDSLDAPDGSKGRAALIEKLTQIQNEHLQESIPKQKELLQQELIKIESQLENTSNNIQQFYAYGDEALIRSYETSISSLVSAFKDISVNTEILDMSSSEDLKKSVTSNPLSLSVFSSVTEALSEEILTILTSSKTQINNYFEAITKFIDKTSGFPGLPDLYQPTILLKLANLEMANVRKVVDKYVLEAWERVKRMLLKHLVPKQIGSSKLEKMLKTELKQHYDSVFKTTKKIIDKVFRREIQRTFTMDKSYAVRSQLIRQLCKLKGKQQESYEAETLKEQLSQFGYSDDITFVSYLQDLPAKSSKQSAAIEVLIKFKSYLNIAATRIADQVSQILYDELIISPCEEMPQCLSVKRVNNKRVSNFPIEPIELPGVPIQRIIDVMKPSKSELDSYRKLLEKHQAVKKAIEVIDRLDWEY</sequence>
<accession>D2VZK5</accession>
<dbReference type="GO" id="GO:0005874">
    <property type="term" value="C:microtubule"/>
    <property type="evidence" value="ECO:0007669"/>
    <property type="project" value="TreeGrafter"/>
</dbReference>